<dbReference type="SUPFAM" id="SSF53448">
    <property type="entry name" value="Nucleotide-diphospho-sugar transferases"/>
    <property type="match status" value="1"/>
</dbReference>
<dbReference type="PANTHER" id="PTHR43646">
    <property type="entry name" value="GLYCOSYLTRANSFERASE"/>
    <property type="match status" value="1"/>
</dbReference>
<organism evidence="3 4">
    <name type="scientific">Bradyrhizobium algeriense</name>
    <dbReference type="NCBI Taxonomy" id="634784"/>
    <lineage>
        <taxon>Bacteria</taxon>
        <taxon>Pseudomonadati</taxon>
        <taxon>Pseudomonadota</taxon>
        <taxon>Alphaproteobacteria</taxon>
        <taxon>Hyphomicrobiales</taxon>
        <taxon>Nitrobacteraceae</taxon>
        <taxon>Bradyrhizobium</taxon>
    </lineage>
</organism>
<accession>A0ABU8BGN9</accession>
<proteinExistence type="predicted"/>
<evidence type="ECO:0000313" key="3">
    <source>
        <dbReference type="EMBL" id="MEH2557271.1"/>
    </source>
</evidence>
<keyword evidence="4" id="KW-1185">Reference proteome</keyword>
<evidence type="ECO:0000313" key="4">
    <source>
        <dbReference type="Proteomes" id="UP001364224"/>
    </source>
</evidence>
<comment type="caution">
    <text evidence="3">The sequence shown here is derived from an EMBL/GenBank/DDBJ whole genome shotgun (WGS) entry which is preliminary data.</text>
</comment>
<protein>
    <submittedName>
        <fullName evidence="3">GT2 family glycosyltransferase</fullName>
    </submittedName>
</protein>
<evidence type="ECO:0000259" key="2">
    <source>
        <dbReference type="Pfam" id="PF00535"/>
    </source>
</evidence>
<reference evidence="3 4" key="1">
    <citation type="submission" date="2024-02" db="EMBL/GenBank/DDBJ databases">
        <title>Adaptive strategies in a cosmopolitan and abundant soil bacterium.</title>
        <authorList>
            <person name="Carini P."/>
        </authorList>
    </citation>
    <scope>NUCLEOTIDE SEQUENCE [LARGE SCALE GENOMIC DNA]</scope>
    <source>
        <strain evidence="3 4">AZCC 1608</strain>
    </source>
</reference>
<keyword evidence="1" id="KW-0812">Transmembrane</keyword>
<dbReference type="Pfam" id="PF00535">
    <property type="entry name" value="Glycos_transf_2"/>
    <property type="match status" value="1"/>
</dbReference>
<evidence type="ECO:0000256" key="1">
    <source>
        <dbReference type="SAM" id="Phobius"/>
    </source>
</evidence>
<keyword evidence="1" id="KW-0472">Membrane</keyword>
<dbReference type="InterPro" id="IPR029044">
    <property type="entry name" value="Nucleotide-diphossugar_trans"/>
</dbReference>
<gene>
    <name evidence="3" type="ORF">V1286_004800</name>
</gene>
<sequence>MRTSASSRFGVVAIGRNEGERLKRCLASASEAEVIVYVDSGSTDGSVQWARGRGVTVVALDMSRAFTAARARNAGFARLKQLAPHLNYVQFVDGDCELVKEWPHQAVEFLQAHDEVCAVFGRRRERYPDRSIYNRICDDEWNVPIGIARACGGDVMMRRDALEKVGGYREDFIAGEEPELCVRLRSVGWKIWRIDHEMTLHDAAITRFGQWWLRMVRSGYAFALGRQVHGSPPEQLWVWESRRAWIWGIGIPAVCALAVALFGLQGLALLLIYPLQLLRRVLRLSGALKSRFQFAILEQLARLAESIGQMRFLRDRLTGQHSKILEYK</sequence>
<dbReference type="PANTHER" id="PTHR43646:SF6">
    <property type="entry name" value="PRE-MYCOFACTOCIN GLYCOSYLTRANSFERASE"/>
    <property type="match status" value="1"/>
</dbReference>
<dbReference type="InterPro" id="IPR001173">
    <property type="entry name" value="Glyco_trans_2-like"/>
</dbReference>
<dbReference type="Proteomes" id="UP001364224">
    <property type="component" value="Unassembled WGS sequence"/>
</dbReference>
<feature type="domain" description="Glycosyltransferase 2-like" evidence="2">
    <location>
        <begin position="16"/>
        <end position="163"/>
    </location>
</feature>
<dbReference type="EMBL" id="JAZHRV010000001">
    <property type="protein sequence ID" value="MEH2557271.1"/>
    <property type="molecule type" value="Genomic_DNA"/>
</dbReference>
<dbReference type="RefSeq" id="WP_334483250.1">
    <property type="nucleotide sequence ID" value="NZ_JAZHRV010000001.1"/>
</dbReference>
<keyword evidence="1" id="KW-1133">Transmembrane helix</keyword>
<name>A0ABU8BGN9_9BRAD</name>
<dbReference type="Gene3D" id="3.90.550.10">
    <property type="entry name" value="Spore Coat Polysaccharide Biosynthesis Protein SpsA, Chain A"/>
    <property type="match status" value="1"/>
</dbReference>
<feature type="transmembrane region" description="Helical" evidence="1">
    <location>
        <begin position="245"/>
        <end position="273"/>
    </location>
</feature>